<protein>
    <recommendedName>
        <fullName evidence="6">Ubiquitin carboxyl-terminal hydrolase 14</fullName>
        <ecNumber evidence="5">3.4.19.12</ecNumber>
    </recommendedName>
    <alternativeName>
        <fullName evidence="20">Deubiquitinating enzyme 14</fullName>
    </alternativeName>
    <alternativeName>
        <fullName evidence="21">Ubiquitin thioesterase 14</fullName>
    </alternativeName>
    <alternativeName>
        <fullName evidence="22">Ubiquitin-specific-processing protease 14</fullName>
    </alternativeName>
</protein>
<dbReference type="FunFam" id="1.10.8.10:FF:000086">
    <property type="entry name" value="Ubiquitin carboxyl-terminal hydrolase"/>
    <property type="match status" value="1"/>
</dbReference>
<dbReference type="GO" id="GO:0006508">
    <property type="term" value="P:proteolysis"/>
    <property type="evidence" value="ECO:0007669"/>
    <property type="project" value="UniProtKB-KW"/>
</dbReference>
<dbReference type="Proteomes" id="UP000183832">
    <property type="component" value="Unassembled WGS sequence"/>
</dbReference>
<dbReference type="GO" id="GO:0006398">
    <property type="term" value="P:mRNA 3'-end processing by stem-loop binding and cleavage"/>
    <property type="evidence" value="ECO:0007669"/>
    <property type="project" value="TreeGrafter"/>
</dbReference>
<gene>
    <name evidence="29" type="ORF">CLUMA_CG010005</name>
</gene>
<dbReference type="SMART" id="SM00849">
    <property type="entry name" value="Lactamase_B"/>
    <property type="match status" value="1"/>
</dbReference>
<dbReference type="InterPro" id="IPR022712">
    <property type="entry name" value="Beta_Casp"/>
</dbReference>
<dbReference type="InterPro" id="IPR001279">
    <property type="entry name" value="Metallo-B-lactamas"/>
</dbReference>
<feature type="domain" description="UBP-type" evidence="28">
    <location>
        <begin position="840"/>
        <end position="949"/>
    </location>
</feature>
<dbReference type="GO" id="GO:0004843">
    <property type="term" value="F:cysteine-type deubiquitinase activity"/>
    <property type="evidence" value="ECO:0007669"/>
    <property type="project" value="UniProtKB-EC"/>
</dbReference>
<evidence type="ECO:0000256" key="20">
    <source>
        <dbReference type="ARBA" id="ARBA00029877"/>
    </source>
</evidence>
<dbReference type="InterPro" id="IPR021718">
    <property type="entry name" value="CPSF73-100_C"/>
</dbReference>
<evidence type="ECO:0000259" key="27">
    <source>
        <dbReference type="PROSITE" id="PS50235"/>
    </source>
</evidence>
<comment type="cofactor">
    <cofactor evidence="2">
        <name>Zn(2+)</name>
        <dbReference type="ChEBI" id="CHEBI:29105"/>
    </cofactor>
</comment>
<keyword evidence="18" id="KW-0694">RNA-binding</keyword>
<evidence type="ECO:0000256" key="13">
    <source>
        <dbReference type="ARBA" id="ARBA00022771"/>
    </source>
</evidence>
<evidence type="ECO:0000256" key="12">
    <source>
        <dbReference type="ARBA" id="ARBA00022759"/>
    </source>
</evidence>
<dbReference type="STRING" id="568069.A0A1J1IAV5"/>
<dbReference type="PANTHER" id="PTHR11203">
    <property type="entry name" value="CLEAVAGE AND POLYADENYLATION SPECIFICITY FACTOR FAMILY MEMBER"/>
    <property type="match status" value="1"/>
</dbReference>
<dbReference type="InterPro" id="IPR001607">
    <property type="entry name" value="Znf_UBP"/>
</dbReference>
<dbReference type="GO" id="GO:0004521">
    <property type="term" value="F:RNA endonuclease activity"/>
    <property type="evidence" value="ECO:0007669"/>
    <property type="project" value="TreeGrafter"/>
</dbReference>
<dbReference type="GO" id="GO:0003723">
    <property type="term" value="F:RNA binding"/>
    <property type="evidence" value="ECO:0007669"/>
    <property type="project" value="UniProtKB-KW"/>
</dbReference>
<keyword evidence="14" id="KW-0833">Ubl conjugation pathway</keyword>
<dbReference type="SUPFAM" id="SSF54001">
    <property type="entry name" value="Cysteine proteinases"/>
    <property type="match status" value="1"/>
</dbReference>
<evidence type="ECO:0000256" key="22">
    <source>
        <dbReference type="ARBA" id="ARBA00032096"/>
    </source>
</evidence>
<dbReference type="PANTHER" id="PTHR11203:SF11">
    <property type="entry name" value="CLEAVAGE AND POLYADENYLATION SPECIFICITY FACTOR SUBUNIT 3"/>
    <property type="match status" value="1"/>
</dbReference>
<evidence type="ECO:0000256" key="18">
    <source>
        <dbReference type="ARBA" id="ARBA00022884"/>
    </source>
</evidence>
<evidence type="ECO:0000256" key="1">
    <source>
        <dbReference type="ARBA" id="ARBA00000707"/>
    </source>
</evidence>
<dbReference type="Pfam" id="PF10996">
    <property type="entry name" value="Beta-Casp"/>
    <property type="match status" value="1"/>
</dbReference>
<dbReference type="PROSITE" id="PS50030">
    <property type="entry name" value="UBA"/>
    <property type="match status" value="1"/>
</dbReference>
<evidence type="ECO:0000259" key="26">
    <source>
        <dbReference type="PROSITE" id="PS50030"/>
    </source>
</evidence>
<evidence type="ECO:0000256" key="11">
    <source>
        <dbReference type="ARBA" id="ARBA00022737"/>
    </source>
</evidence>
<dbReference type="Pfam" id="PF00627">
    <property type="entry name" value="UBA"/>
    <property type="match status" value="1"/>
</dbReference>
<dbReference type="FunFam" id="3.40.50.10890:FF:000001">
    <property type="entry name" value="Cleavage and polyadenylation specificity factor subunit 3"/>
    <property type="match status" value="1"/>
</dbReference>
<keyword evidence="17" id="KW-0862">Zinc</keyword>
<keyword evidence="25" id="KW-0175">Coiled coil</keyword>
<dbReference type="InterPro" id="IPR041432">
    <property type="entry name" value="UBP13_Znf-UBP_var"/>
</dbReference>
<dbReference type="Gene3D" id="3.40.50.10890">
    <property type="match status" value="1"/>
</dbReference>
<dbReference type="Gene3D" id="3.90.70.10">
    <property type="entry name" value="Cysteine proteinases"/>
    <property type="match status" value="1"/>
</dbReference>
<dbReference type="InterPro" id="IPR001394">
    <property type="entry name" value="Peptidase_C19_UCH"/>
</dbReference>
<dbReference type="Gene3D" id="3.30.40.10">
    <property type="entry name" value="Zinc/RING finger domain, C3HC4 (zinc finger)"/>
    <property type="match status" value="2"/>
</dbReference>
<dbReference type="SMART" id="SM01098">
    <property type="entry name" value="CPSF73-100_C"/>
    <property type="match status" value="1"/>
</dbReference>
<comment type="subcellular location">
    <subcellularLocation>
        <location evidence="3">Nucleus</location>
    </subcellularLocation>
</comment>
<dbReference type="SMART" id="SM00290">
    <property type="entry name" value="ZnF_UBP"/>
    <property type="match status" value="1"/>
</dbReference>
<evidence type="ECO:0000256" key="23">
    <source>
        <dbReference type="ARBA" id="ARBA00061099"/>
    </source>
</evidence>
<evidence type="ECO:0000256" key="7">
    <source>
        <dbReference type="ARBA" id="ARBA00022664"/>
    </source>
</evidence>
<dbReference type="Pfam" id="PF17807">
    <property type="entry name" value="zf-UBP_var"/>
    <property type="match status" value="1"/>
</dbReference>
<evidence type="ECO:0000256" key="14">
    <source>
        <dbReference type="ARBA" id="ARBA00022786"/>
    </source>
</evidence>
<proteinExistence type="inferred from homology"/>
<keyword evidence="7" id="KW-0507">mRNA processing</keyword>
<dbReference type="GO" id="GO:0005847">
    <property type="term" value="C:mRNA cleavage and polyadenylation specificity factor complex"/>
    <property type="evidence" value="ECO:0007669"/>
    <property type="project" value="UniProtKB-ARBA"/>
</dbReference>
<keyword evidence="30" id="KW-1185">Reference proteome</keyword>
<dbReference type="Gene3D" id="3.60.15.10">
    <property type="entry name" value="Ribonuclease Z/Hydroxyacylglutathione hydrolase-like"/>
    <property type="match status" value="1"/>
</dbReference>
<name>A0A1J1IAV5_9DIPT</name>
<dbReference type="InterPro" id="IPR028889">
    <property type="entry name" value="USP"/>
</dbReference>
<keyword evidence="8" id="KW-0645">Protease</keyword>
<keyword evidence="12" id="KW-0255">Endonuclease</keyword>
<evidence type="ECO:0000256" key="5">
    <source>
        <dbReference type="ARBA" id="ARBA00012759"/>
    </source>
</evidence>
<dbReference type="PROSITE" id="PS00972">
    <property type="entry name" value="USP_1"/>
    <property type="match status" value="1"/>
</dbReference>
<dbReference type="FunFam" id="3.30.40.10:FF:000026">
    <property type="entry name" value="Ubiquitin carboxyl-terminal hydrolase"/>
    <property type="match status" value="1"/>
</dbReference>
<accession>A0A1J1IAV5</accession>
<comment type="similarity">
    <text evidence="23">Belongs to the metallo-beta-lactamase superfamily. RNA-metabolizing metallo-beta-lactamase-like family. CPSF3 subfamily.</text>
</comment>
<evidence type="ECO:0000313" key="30">
    <source>
        <dbReference type="Proteomes" id="UP000183832"/>
    </source>
</evidence>
<dbReference type="FunFam" id="3.60.15.10:FF:000005">
    <property type="entry name" value="Cleavage and polyadenylation specificity factor subunit 3"/>
    <property type="match status" value="1"/>
</dbReference>
<dbReference type="Pfam" id="PF00443">
    <property type="entry name" value="UCH"/>
    <property type="match status" value="1"/>
</dbReference>
<evidence type="ECO:0000256" key="2">
    <source>
        <dbReference type="ARBA" id="ARBA00001947"/>
    </source>
</evidence>
<comment type="catalytic activity">
    <reaction evidence="1">
        <text>Thiol-dependent hydrolysis of ester, thioester, amide, peptide and isopeptide bonds formed by the C-terminal Gly of ubiquitin (a 76-residue protein attached to proteins as an intracellular targeting signal).</text>
        <dbReference type="EC" id="3.4.19.12"/>
    </reaction>
</comment>
<feature type="domain" description="UBA" evidence="26">
    <location>
        <begin position="1255"/>
        <end position="1295"/>
    </location>
</feature>
<evidence type="ECO:0000256" key="4">
    <source>
        <dbReference type="ARBA" id="ARBA00009085"/>
    </source>
</evidence>
<evidence type="ECO:0000256" key="10">
    <source>
        <dbReference type="ARBA" id="ARBA00022723"/>
    </source>
</evidence>
<dbReference type="InterPro" id="IPR011108">
    <property type="entry name" value="RMMBL"/>
</dbReference>
<dbReference type="CDD" id="cd02658">
    <property type="entry name" value="Peptidase_C19B"/>
    <property type="match status" value="1"/>
</dbReference>
<evidence type="ECO:0000256" key="21">
    <source>
        <dbReference type="ARBA" id="ARBA00029889"/>
    </source>
</evidence>
<evidence type="ECO:0000313" key="29">
    <source>
        <dbReference type="EMBL" id="CRK96692.1"/>
    </source>
</evidence>
<dbReference type="GO" id="GO:0008270">
    <property type="term" value="F:zinc ion binding"/>
    <property type="evidence" value="ECO:0007669"/>
    <property type="project" value="UniProtKB-KW"/>
</dbReference>
<dbReference type="SMART" id="SM01027">
    <property type="entry name" value="Beta-Casp"/>
    <property type="match status" value="1"/>
</dbReference>
<dbReference type="EC" id="3.4.19.12" evidence="5"/>
<dbReference type="InterPro" id="IPR018200">
    <property type="entry name" value="USP_CS"/>
</dbReference>
<dbReference type="InterPro" id="IPR015940">
    <property type="entry name" value="UBA"/>
</dbReference>
<evidence type="ECO:0000256" key="25">
    <source>
        <dbReference type="SAM" id="Coils"/>
    </source>
</evidence>
<dbReference type="InterPro" id="IPR036866">
    <property type="entry name" value="RibonucZ/Hydroxyglut_hydro"/>
</dbReference>
<evidence type="ECO:0000256" key="24">
    <source>
        <dbReference type="PROSITE-ProRule" id="PRU00502"/>
    </source>
</evidence>
<dbReference type="SUPFAM" id="SSF57850">
    <property type="entry name" value="RING/U-box"/>
    <property type="match status" value="1"/>
</dbReference>
<dbReference type="PROSITE" id="PS00973">
    <property type="entry name" value="USP_2"/>
    <property type="match status" value="1"/>
</dbReference>
<dbReference type="PROSITE" id="PS50271">
    <property type="entry name" value="ZF_UBP"/>
    <property type="match status" value="1"/>
</dbReference>
<dbReference type="CDD" id="cd16292">
    <property type="entry name" value="CPSF3-like_MBL-fold"/>
    <property type="match status" value="1"/>
</dbReference>
<evidence type="ECO:0000259" key="28">
    <source>
        <dbReference type="PROSITE" id="PS50271"/>
    </source>
</evidence>
<keyword evidence="13 24" id="KW-0863">Zinc-finger</keyword>
<evidence type="ECO:0000256" key="3">
    <source>
        <dbReference type="ARBA" id="ARBA00004123"/>
    </source>
</evidence>
<evidence type="ECO:0000256" key="6">
    <source>
        <dbReference type="ARBA" id="ARBA00014611"/>
    </source>
</evidence>
<comment type="similarity">
    <text evidence="4">Belongs to the peptidase C19 family.</text>
</comment>
<keyword evidence="11" id="KW-0677">Repeat</keyword>
<evidence type="ECO:0000256" key="8">
    <source>
        <dbReference type="ARBA" id="ARBA00022670"/>
    </source>
</evidence>
<evidence type="ECO:0000256" key="15">
    <source>
        <dbReference type="ARBA" id="ARBA00022801"/>
    </source>
</evidence>
<dbReference type="Pfam" id="PF07521">
    <property type="entry name" value="RMMBL"/>
    <property type="match status" value="1"/>
</dbReference>
<feature type="domain" description="USP" evidence="27">
    <location>
        <begin position="992"/>
        <end position="1386"/>
    </location>
</feature>
<dbReference type="EMBL" id="CVRI01000044">
    <property type="protein sequence ID" value="CRK96692.1"/>
    <property type="molecule type" value="Genomic_DNA"/>
</dbReference>
<dbReference type="InterPro" id="IPR013083">
    <property type="entry name" value="Znf_RING/FYVE/PHD"/>
</dbReference>
<dbReference type="GO" id="GO:0016579">
    <property type="term" value="P:protein deubiquitination"/>
    <property type="evidence" value="ECO:0007669"/>
    <property type="project" value="InterPro"/>
</dbReference>
<evidence type="ECO:0000256" key="17">
    <source>
        <dbReference type="ARBA" id="ARBA00022833"/>
    </source>
</evidence>
<dbReference type="InterPro" id="IPR050698">
    <property type="entry name" value="MBL"/>
</dbReference>
<keyword evidence="15" id="KW-0378">Hydrolase</keyword>
<keyword evidence="10" id="KW-0479">Metal-binding</keyword>
<dbReference type="SMART" id="SM00165">
    <property type="entry name" value="UBA"/>
    <property type="match status" value="1"/>
</dbReference>
<feature type="coiled-coil region" evidence="25">
    <location>
        <begin position="1153"/>
        <end position="1180"/>
    </location>
</feature>
<evidence type="ECO:0000256" key="19">
    <source>
        <dbReference type="ARBA" id="ARBA00023242"/>
    </source>
</evidence>
<keyword evidence="19" id="KW-0539">Nucleus</keyword>
<dbReference type="Pfam" id="PF11718">
    <property type="entry name" value="CPSF73-100_C"/>
    <property type="match status" value="1"/>
</dbReference>
<keyword evidence="9" id="KW-0540">Nuclease</keyword>
<dbReference type="Pfam" id="PF16661">
    <property type="entry name" value="Lactamase_B_6"/>
    <property type="match status" value="1"/>
</dbReference>
<evidence type="ECO:0000256" key="9">
    <source>
        <dbReference type="ARBA" id="ARBA00022722"/>
    </source>
</evidence>
<dbReference type="InterPro" id="IPR038765">
    <property type="entry name" value="Papain-like_cys_pep_sf"/>
</dbReference>
<reference evidence="29 30" key="1">
    <citation type="submission" date="2015-04" db="EMBL/GenBank/DDBJ databases">
        <authorList>
            <person name="Syromyatnikov M.Y."/>
            <person name="Popov V.N."/>
        </authorList>
    </citation>
    <scope>NUCLEOTIDE SEQUENCE [LARGE SCALE GENOMIC DNA]</scope>
</reference>
<keyword evidence="16" id="KW-0788">Thiol protease</keyword>
<evidence type="ECO:0000256" key="16">
    <source>
        <dbReference type="ARBA" id="ARBA00022807"/>
    </source>
</evidence>
<sequence>MASKRKTDNLPADESDVLLIRPLGAGQEVGRSCIMLEFKERKIMLDCGIHPGLSGMDALPFVDLIEADEIDLLFISHFHLDHCGALPWFLQKTSFKGRCFMTHATKAIYRWMLSDYIKVSNIATEQMLYSEADLEASMEKIETINFHEERDVMGVRFWAYNAGHVLGAAMFMIEIAGVKILYTGDFSRQEDRHLMAAEIPNMKPDILITESTYGTHIHEKREDRENRFTSLVQKIVMQGGRCLIPVFALGRAQELLLILDEFWSQNPDLQEIPIYYASSLAKKCMAVYQTYIFGMNDKIRRQIAVNNPFVFKHISNLKGIDHFEDIGPCVVMASPGMMQSGLSRELFETWCTEPKNGVIIAGYCVEGTLAKTVLSEPEEIVSMSGQKLPLNMSVDYISFSAHTDYQQTSEFIRLLKPQHVVLVHGEQNEMSRLKSALQREYENQPNANITFYNPRNTHAVELYFKGEKTAKVMGSLASGKVENGDKVSGILVKRDFKYHVLAASDLSKYTDMSMSTVTQRQSLAFSGSPGNLKILLESIGGIGTVEVLDNDKKFRIFDNVEVTFDGKIVILEWQANPVNDMFADTILASLLQTELGGSQIKGTTKATKSDHLRDCIMETLQDMFGDAAVPKSSKDDLLNIKVNGKICTVNLLTLEVSCEEDEMLRDMWEEMDILANYLHQVKVPTVNDNIYSEECVFSFDTPETETGLYVSLTTFFGFGKDFVERYYQKTGNAIFLHIQRIKTEIPQNKDETEEGPEKKITRLAIGLEGGLQDDTNKKKYNYEDIYSVVVFPSQTKIPFPSDTLPAIINESVNAIISSDSAFKKFEKEQLTGTWDGEMKQVSVYAVELQQLENGKKIPPSGWKCEKCDLTNNLWLNLTDGSILCGRKFFDGSGGNDHAVHYYQETKYPLAVKLGTITSDGKADVYSYPEDDMVIDPYLQKHLLHFGINIGQMEKTEKSMVEMEIELNQRLGEWSLLQESSANLQPVAGPGLTGMSNLGNTCYLNSVMQVIFTIPDFIRRYVTHAEEIFSTSSADPVNDFNVQMAKLGSGLWSGKYSSISEDSLDTGANGIKPTMFKNLIGRGHPDFSTKQQQDAQEYLLHLFSVIERNSRNHDNPSDALKFKIEDRVQCMGSQKVKYSYRDEWCLPVPIPVHLATNIDEVKAYEEERKKAEAEDRRLTDDTLVRPKIPLRVCLEKFAEADIVEQFFSTALNDKTTATKRARLEAATNWIMQHIADDDFNSPFIPPGQENVKQDFTPNEEGLAMIISMGFSMNQATKALKATNNNTERAVDYIFSHQDELDMEDVNELETPQVSSSAASQHVKNCRDGEGKYRLKAFISHMGTSSQVGHYVCHILKDNQWIIFNDNKVAMSQAPPKDLGYLYLYERVKH</sequence>
<dbReference type="PROSITE" id="PS50235">
    <property type="entry name" value="USP_3"/>
    <property type="match status" value="1"/>
</dbReference>
<dbReference type="SUPFAM" id="SSF56281">
    <property type="entry name" value="Metallo-hydrolase/oxidoreductase"/>
    <property type="match status" value="1"/>
</dbReference>
<dbReference type="Pfam" id="PF02148">
    <property type="entry name" value="zf-UBP"/>
    <property type="match status" value="1"/>
</dbReference>
<organism evidence="29 30">
    <name type="scientific">Clunio marinus</name>
    <dbReference type="NCBI Taxonomy" id="568069"/>
    <lineage>
        <taxon>Eukaryota</taxon>
        <taxon>Metazoa</taxon>
        <taxon>Ecdysozoa</taxon>
        <taxon>Arthropoda</taxon>
        <taxon>Hexapoda</taxon>
        <taxon>Insecta</taxon>
        <taxon>Pterygota</taxon>
        <taxon>Neoptera</taxon>
        <taxon>Endopterygota</taxon>
        <taxon>Diptera</taxon>
        <taxon>Nematocera</taxon>
        <taxon>Chironomoidea</taxon>
        <taxon>Chironomidae</taxon>
        <taxon>Clunio</taxon>
    </lineage>
</organism>
<dbReference type="OrthoDB" id="10249535at2759"/>
<dbReference type="GO" id="GO:0004534">
    <property type="term" value="F:5'-3' RNA exonuclease activity"/>
    <property type="evidence" value="ECO:0007669"/>
    <property type="project" value="TreeGrafter"/>
</dbReference>